<dbReference type="AlphaFoldDB" id="A0A0D3KF98"/>
<evidence type="ECO:0000313" key="3">
    <source>
        <dbReference type="Proteomes" id="UP000013827"/>
    </source>
</evidence>
<sequence length="469" mass="50851">MPPADPCGSEARLGQLWTAAEAWGGVQPSIAACPTAPRQAGRGKREQHMHYASALRAPEDKSLPPPPSAWLDTRPAARVAPALLNRALRPSADTDSRSLRLEVRSFFSQHCSKGFGECPHTARAKQGLSKDFELAGAVALLHARRGFATCLQGTRPFHVERFPDGSWIIGTAAEAPRQEEEPAALPRSDEEAATAGALSPESEAERKEQRKARRAAARQKRDQRMIFNQQGVAVVLSPSAHEAWLTAGEERHHDLGARVLALRLAVVDSLTGSRLGVFLVSAQAPSSKDPHTEEWDAFYAALATAISRKQPGDVLERREAAVARLVAKYGDDARVELEPPEPSGPSLDLAATLDSQPTNFPPLPSAPTRCVGPFGIDYISPSGRRLLGFMDTHELASLATFYPKKHYATWIDPRSSNGHMNDHILISRVDLARFSDCGSRPCMLFESDHHLVGCKLRVTELGAGAGVHV</sequence>
<keyword evidence="3" id="KW-1185">Reference proteome</keyword>
<dbReference type="InterPro" id="IPR036691">
    <property type="entry name" value="Endo/exonu/phosph_ase_sf"/>
</dbReference>
<dbReference type="Gene3D" id="3.60.10.10">
    <property type="entry name" value="Endonuclease/exonuclease/phosphatase"/>
    <property type="match status" value="1"/>
</dbReference>
<protein>
    <submittedName>
        <fullName evidence="2">Uncharacterized protein</fullName>
    </submittedName>
</protein>
<feature type="compositionally biased region" description="Basic residues" evidence="1">
    <location>
        <begin position="209"/>
        <end position="218"/>
    </location>
</feature>
<proteinExistence type="predicted"/>
<evidence type="ECO:0000313" key="2">
    <source>
        <dbReference type="EnsemblProtists" id="EOD34433"/>
    </source>
</evidence>
<accession>A0A0D3KF98</accession>
<dbReference type="PaxDb" id="2903-EOD34433"/>
<name>A0A0D3KF98_EMIH1</name>
<dbReference type="Proteomes" id="UP000013827">
    <property type="component" value="Unassembled WGS sequence"/>
</dbReference>
<feature type="region of interest" description="Disordered" evidence="1">
    <location>
        <begin position="30"/>
        <end position="70"/>
    </location>
</feature>
<evidence type="ECO:0000256" key="1">
    <source>
        <dbReference type="SAM" id="MobiDB-lite"/>
    </source>
</evidence>
<dbReference type="GeneID" id="17279703"/>
<feature type="region of interest" description="Disordered" evidence="1">
    <location>
        <begin position="173"/>
        <end position="221"/>
    </location>
</feature>
<organism evidence="2 3">
    <name type="scientific">Emiliania huxleyi (strain CCMP1516)</name>
    <dbReference type="NCBI Taxonomy" id="280463"/>
    <lineage>
        <taxon>Eukaryota</taxon>
        <taxon>Haptista</taxon>
        <taxon>Haptophyta</taxon>
        <taxon>Prymnesiophyceae</taxon>
        <taxon>Isochrysidales</taxon>
        <taxon>Noelaerhabdaceae</taxon>
        <taxon>Emiliania</taxon>
    </lineage>
</organism>
<dbReference type="RefSeq" id="XP_005786862.1">
    <property type="nucleotide sequence ID" value="XM_005786805.1"/>
</dbReference>
<dbReference type="SUPFAM" id="SSF56219">
    <property type="entry name" value="DNase I-like"/>
    <property type="match status" value="1"/>
</dbReference>
<reference evidence="3" key="1">
    <citation type="journal article" date="2013" name="Nature">
        <title>Pan genome of the phytoplankton Emiliania underpins its global distribution.</title>
        <authorList>
            <person name="Read B.A."/>
            <person name="Kegel J."/>
            <person name="Klute M.J."/>
            <person name="Kuo A."/>
            <person name="Lefebvre S.C."/>
            <person name="Maumus F."/>
            <person name="Mayer C."/>
            <person name="Miller J."/>
            <person name="Monier A."/>
            <person name="Salamov A."/>
            <person name="Young J."/>
            <person name="Aguilar M."/>
            <person name="Claverie J.M."/>
            <person name="Frickenhaus S."/>
            <person name="Gonzalez K."/>
            <person name="Herman E.K."/>
            <person name="Lin Y.C."/>
            <person name="Napier J."/>
            <person name="Ogata H."/>
            <person name="Sarno A.F."/>
            <person name="Shmutz J."/>
            <person name="Schroeder D."/>
            <person name="de Vargas C."/>
            <person name="Verret F."/>
            <person name="von Dassow P."/>
            <person name="Valentin K."/>
            <person name="Van de Peer Y."/>
            <person name="Wheeler G."/>
            <person name="Dacks J.B."/>
            <person name="Delwiche C.F."/>
            <person name="Dyhrman S.T."/>
            <person name="Glockner G."/>
            <person name="John U."/>
            <person name="Richards T."/>
            <person name="Worden A.Z."/>
            <person name="Zhang X."/>
            <person name="Grigoriev I.V."/>
            <person name="Allen A.E."/>
            <person name="Bidle K."/>
            <person name="Borodovsky M."/>
            <person name="Bowler C."/>
            <person name="Brownlee C."/>
            <person name="Cock J.M."/>
            <person name="Elias M."/>
            <person name="Gladyshev V.N."/>
            <person name="Groth M."/>
            <person name="Guda C."/>
            <person name="Hadaegh A."/>
            <person name="Iglesias-Rodriguez M.D."/>
            <person name="Jenkins J."/>
            <person name="Jones B.M."/>
            <person name="Lawson T."/>
            <person name="Leese F."/>
            <person name="Lindquist E."/>
            <person name="Lobanov A."/>
            <person name="Lomsadze A."/>
            <person name="Malik S.B."/>
            <person name="Marsh M.E."/>
            <person name="Mackinder L."/>
            <person name="Mock T."/>
            <person name="Mueller-Roeber B."/>
            <person name="Pagarete A."/>
            <person name="Parker M."/>
            <person name="Probert I."/>
            <person name="Quesneville H."/>
            <person name="Raines C."/>
            <person name="Rensing S.A."/>
            <person name="Riano-Pachon D.M."/>
            <person name="Richier S."/>
            <person name="Rokitta S."/>
            <person name="Shiraiwa Y."/>
            <person name="Soanes D.M."/>
            <person name="van der Giezen M."/>
            <person name="Wahlund T.M."/>
            <person name="Williams B."/>
            <person name="Wilson W."/>
            <person name="Wolfe G."/>
            <person name="Wurch L.L."/>
        </authorList>
    </citation>
    <scope>NUCLEOTIDE SEQUENCE</scope>
</reference>
<dbReference type="EnsemblProtists" id="EOD34433">
    <property type="protein sequence ID" value="EOD34433"/>
    <property type="gene ID" value="EMIHUDRAFT_228605"/>
</dbReference>
<reference evidence="2" key="2">
    <citation type="submission" date="2024-10" db="UniProtKB">
        <authorList>
            <consortium name="EnsemblProtists"/>
        </authorList>
    </citation>
    <scope>IDENTIFICATION</scope>
</reference>
<dbReference type="HOGENOM" id="CLU_583229_0_0_1"/>
<dbReference type="KEGG" id="ehx:EMIHUDRAFT_228605"/>